<evidence type="ECO:0000313" key="1">
    <source>
        <dbReference type="EMBL" id="KAA9302362.1"/>
    </source>
</evidence>
<dbReference type="Pfam" id="PF16929">
    <property type="entry name" value="Asp2"/>
    <property type="match status" value="1"/>
</dbReference>
<dbReference type="GO" id="GO:0015031">
    <property type="term" value="P:protein transport"/>
    <property type="evidence" value="ECO:0007669"/>
    <property type="project" value="InterPro"/>
</dbReference>
<dbReference type="InterPro" id="IPR022267">
    <property type="entry name" value="Asp2"/>
</dbReference>
<reference evidence="1 2" key="1">
    <citation type="submission" date="2019-09" db="EMBL/GenBank/DDBJ databases">
        <title>Draft genome sequence assemblies of isolates from the urinary tract.</title>
        <authorList>
            <person name="Mores C.R."/>
            <person name="Putonti C."/>
            <person name="Wolfe A.J."/>
        </authorList>
    </citation>
    <scope>NUCLEOTIDE SEQUENCE [LARGE SCALE GENOMIC DNA]</scope>
    <source>
        <strain evidence="1 2">UMB623</strain>
    </source>
</reference>
<organism evidence="1 2">
    <name type="scientific">Aerococcus sanguinicola</name>
    <dbReference type="NCBI Taxonomy" id="119206"/>
    <lineage>
        <taxon>Bacteria</taxon>
        <taxon>Bacillati</taxon>
        <taxon>Bacillota</taxon>
        <taxon>Bacilli</taxon>
        <taxon>Lactobacillales</taxon>
        <taxon>Aerococcaceae</taxon>
        <taxon>Aerococcus</taxon>
    </lineage>
</organism>
<dbReference type="AlphaFoldDB" id="A0A5N1GNJ1"/>
<gene>
    <name evidence="1" type="primary">asp2</name>
    <name evidence="1" type="ORF">F6I03_03855</name>
</gene>
<dbReference type="OrthoDB" id="9768578at2"/>
<dbReference type="Proteomes" id="UP000327148">
    <property type="component" value="Unassembled WGS sequence"/>
</dbReference>
<sequence length="517" mass="60029">MTRVLQIGTSDWSQGVEFLCEVDWTFIEPSNPSLTLEELGLDTEPRPFSLVLITGEVPPLWATDLLPYMEAYSVFIDSRYMDYYKQTSFKAWFDYKLAKFVQIMDPAYFVVEMTKLYFDGNYGERMNITLIQFQDSFKGRCRMEGHNSYQVEAIDESEWTPFLYWQRNLVVSRDRYIDLWLEYQADDSLDIRLRVYYTRLGSINELVQVAVYTEEDLKETITLDPSEDAYATCCLEVKGKGKIRLSDLHIRHSRKEFGCFIPGGQVLRDNRREELIFYFHPGNLKPPLNVYFSGYRTAEGFEGFWMMKGLEHPFILVGDPRSEGGAFYQVSQELESRLLAKINSCLDQLGFDDSQIIFSGLSMGTTGACYYSSFFNPYAVVIGKPLLSLGNMARKQRLVRPDEFQTSLDLVRRFDHGDQEEVLEFMDQRILNRMAEGAYRGTTFAVSYMKNDDYDDTAYYRLLEVLRGKSAKVISKSFLGRHNDNTPGITNWFINQYRRLLTEAEGEEVLNASRTIN</sequence>
<name>A0A5N1GNJ1_9LACT</name>
<accession>A0A5N1GNJ1</accession>
<dbReference type="NCBIfam" id="TIGR03712">
    <property type="entry name" value="acc_sec_asp2"/>
    <property type="match status" value="1"/>
</dbReference>
<dbReference type="RefSeq" id="WP_070430495.1">
    <property type="nucleotide sequence ID" value="NZ_VYWO01000001.1"/>
</dbReference>
<evidence type="ECO:0000313" key="2">
    <source>
        <dbReference type="Proteomes" id="UP000327148"/>
    </source>
</evidence>
<comment type="caution">
    <text evidence="1">The sequence shown here is derived from an EMBL/GenBank/DDBJ whole genome shotgun (WGS) entry which is preliminary data.</text>
</comment>
<protein>
    <submittedName>
        <fullName evidence="1">Accessory Sec system protein Asp2</fullName>
    </submittedName>
</protein>
<proteinExistence type="predicted"/>
<dbReference type="EMBL" id="VYWO01000001">
    <property type="protein sequence ID" value="KAA9302362.1"/>
    <property type="molecule type" value="Genomic_DNA"/>
</dbReference>